<organism evidence="2 3">
    <name type="scientific">Candidatus Veblenbacteria bacterium RIFOXYA2_FULL_43_9</name>
    <dbReference type="NCBI Taxonomy" id="1802425"/>
    <lineage>
        <taxon>Bacteria</taxon>
        <taxon>Candidatus Vebleniibacteriota</taxon>
    </lineage>
</organism>
<keyword evidence="1" id="KW-1133">Transmembrane helix</keyword>
<keyword evidence="1" id="KW-0812">Transmembrane</keyword>
<name>A0A1G2Q231_9BACT</name>
<dbReference type="NCBIfam" id="TIGR03987">
    <property type="entry name" value="HsmA family protein"/>
    <property type="match status" value="1"/>
</dbReference>
<dbReference type="AlphaFoldDB" id="A0A1G2Q231"/>
<accession>A0A1G2Q231</accession>
<dbReference type="Proteomes" id="UP000178936">
    <property type="component" value="Unassembled WGS sequence"/>
</dbReference>
<feature type="transmembrane region" description="Helical" evidence="1">
    <location>
        <begin position="28"/>
        <end position="46"/>
    </location>
</feature>
<keyword evidence="1" id="KW-0472">Membrane</keyword>
<feature type="transmembrane region" description="Helical" evidence="1">
    <location>
        <begin position="58"/>
        <end position="85"/>
    </location>
</feature>
<evidence type="ECO:0000313" key="3">
    <source>
        <dbReference type="Proteomes" id="UP000178936"/>
    </source>
</evidence>
<evidence type="ECO:0000256" key="1">
    <source>
        <dbReference type="SAM" id="Phobius"/>
    </source>
</evidence>
<feature type="transmembrane region" description="Helical" evidence="1">
    <location>
        <begin position="97"/>
        <end position="113"/>
    </location>
</feature>
<reference evidence="2 3" key="1">
    <citation type="journal article" date="2016" name="Nat. Commun.">
        <title>Thousands of microbial genomes shed light on interconnected biogeochemical processes in an aquifer system.</title>
        <authorList>
            <person name="Anantharaman K."/>
            <person name="Brown C.T."/>
            <person name="Hug L.A."/>
            <person name="Sharon I."/>
            <person name="Castelle C.J."/>
            <person name="Probst A.J."/>
            <person name="Thomas B.C."/>
            <person name="Singh A."/>
            <person name="Wilkins M.J."/>
            <person name="Karaoz U."/>
            <person name="Brodie E.L."/>
            <person name="Williams K.H."/>
            <person name="Hubbard S.S."/>
            <person name="Banfield J.F."/>
        </authorList>
    </citation>
    <scope>NUCLEOTIDE SEQUENCE [LARGE SCALE GENOMIC DNA]</scope>
</reference>
<protein>
    <submittedName>
        <fullName evidence="2">TIGR03987 family protein</fullName>
    </submittedName>
</protein>
<comment type="caution">
    <text evidence="2">The sequence shown here is derived from an EMBL/GenBank/DDBJ whole genome shotgun (WGS) entry which is preliminary data.</text>
</comment>
<proteinExistence type="predicted"/>
<gene>
    <name evidence="2" type="ORF">A2226_01320</name>
</gene>
<dbReference type="InterPro" id="IPR023813">
    <property type="entry name" value="HsmA-like"/>
</dbReference>
<dbReference type="EMBL" id="MHTB01000043">
    <property type="protein sequence ID" value="OHA54635.1"/>
    <property type="molecule type" value="Genomic_DNA"/>
</dbReference>
<sequence>MSLGLICIIAAGVFYTISIWSERLVKKLMVWMVLLLGTGFICDLIGTNAMRLTAKIHVLNFHTIGGYSALVIMGLHLAWAILAIYKYKKAQELFRRYSLYAWFLWLTAFLTGVPKI</sequence>
<evidence type="ECO:0000313" key="2">
    <source>
        <dbReference type="EMBL" id="OHA54635.1"/>
    </source>
</evidence>